<name>A0A8D7EYQ4_MUSAM</name>
<dbReference type="AlphaFoldDB" id="A0A8D7EYQ4"/>
<feature type="region of interest" description="Disordered" evidence="1">
    <location>
        <begin position="197"/>
        <end position="228"/>
    </location>
</feature>
<dbReference type="PANTHER" id="PTHR37241">
    <property type="entry name" value="NEUROFILAMENT HEAVY PROTEIN"/>
    <property type="match status" value="1"/>
</dbReference>
<feature type="region of interest" description="Disordered" evidence="1">
    <location>
        <begin position="335"/>
        <end position="398"/>
    </location>
</feature>
<feature type="region of interest" description="Disordered" evidence="1">
    <location>
        <begin position="123"/>
        <end position="152"/>
    </location>
</feature>
<evidence type="ECO:0000256" key="1">
    <source>
        <dbReference type="SAM" id="MobiDB-lite"/>
    </source>
</evidence>
<gene>
    <name evidence="2" type="ORF">GSMUA_227750.1</name>
</gene>
<reference evidence="2" key="1">
    <citation type="submission" date="2021-03" db="EMBL/GenBank/DDBJ databases">
        <authorList>
            <consortium name="Genoscope - CEA"/>
            <person name="William W."/>
        </authorList>
    </citation>
    <scope>NUCLEOTIDE SEQUENCE</scope>
    <source>
        <strain evidence="2">Doubled-haploid Pahang</strain>
    </source>
</reference>
<sequence>MEKLRLDLMKEAEAVCTEDDELYEEIEAPKFVDFTVPDRFRPDDRSWFCARVGCDQTHEEVDPEALYRTFLLRVMAARSPNVRHRKALGRPASSLIPRCPQSAPAKSSKSRITRLSTMIAVPESTAKSKLKDHPISSLRSTPSRDKAKPQHCPMKEALTEPRRQRCLTNREGFRSVRHQKEPVPVVKNKAVVRSLFDDTTKERPLRTTTPSKSTAPPVSEDRPETRKLKVGSRMKNVPSRYLCIPKTPMSSKRAEDSAKSLNRAKETKVSTKLKTEPSSKICDPSENQEISRDGSSDMETDGKLSNLCVAATNVEEPLPSLVAGLESLQLAKADSTSLHSSTMENCEKVTENEVPLPHASSKRSASEAGNEENSTELDDNKENASDTNKGRVLNSNAKRDASEDFKSAASENGCSFIQVLRPQINSSDRVGKHKRTTNPKPFRLRIDERGILKEANQERRLRIEAQAQKQAESTLRTKVGSISCLCILPSHRKTSTIRSSADHLHRQHLNDNPLYWNKVVVFQPMQALVGKEKIAEKPQSRLLKMASSKQTLEDGSVTALRKAPVSQTGRENCKTTSPAVTTLKGKRPAATVAREPNFHRIHLPKGCSKRVEVQQS</sequence>
<feature type="compositionally biased region" description="Basic and acidic residues" evidence="1">
    <location>
        <begin position="142"/>
        <end position="152"/>
    </location>
</feature>
<organism evidence="2">
    <name type="scientific">Musa acuminata subsp. malaccensis</name>
    <name type="common">Wild banana</name>
    <name type="synonym">Musa malaccensis</name>
    <dbReference type="NCBI Taxonomy" id="214687"/>
    <lineage>
        <taxon>Eukaryota</taxon>
        <taxon>Viridiplantae</taxon>
        <taxon>Streptophyta</taxon>
        <taxon>Embryophyta</taxon>
        <taxon>Tracheophyta</taxon>
        <taxon>Spermatophyta</taxon>
        <taxon>Magnoliopsida</taxon>
        <taxon>Liliopsida</taxon>
        <taxon>Zingiberales</taxon>
        <taxon>Musaceae</taxon>
        <taxon>Musa</taxon>
    </lineage>
</organism>
<proteinExistence type="predicted"/>
<protein>
    <submittedName>
        <fullName evidence="2">(wild Malaysian banana) hypothetical protein</fullName>
    </submittedName>
</protein>
<feature type="compositionally biased region" description="Basic and acidic residues" evidence="1">
    <location>
        <begin position="252"/>
        <end position="277"/>
    </location>
</feature>
<feature type="compositionally biased region" description="Polar residues" evidence="1">
    <location>
        <begin position="335"/>
        <end position="344"/>
    </location>
</feature>
<dbReference type="PANTHER" id="PTHR37241:SF1">
    <property type="entry name" value="NEUROFILAMENT HEAVY PROTEIN"/>
    <property type="match status" value="1"/>
</dbReference>
<evidence type="ECO:0000313" key="2">
    <source>
        <dbReference type="EMBL" id="CAG1834670.1"/>
    </source>
</evidence>
<dbReference type="EMBL" id="HG996474">
    <property type="protein sequence ID" value="CAG1834670.1"/>
    <property type="molecule type" value="Genomic_DNA"/>
</dbReference>
<feature type="region of interest" description="Disordered" evidence="1">
    <location>
        <begin position="93"/>
        <end position="112"/>
    </location>
</feature>
<accession>A0A8D7EYQ4</accession>
<feature type="compositionally biased region" description="Polar residues" evidence="1">
    <location>
        <begin position="206"/>
        <end position="216"/>
    </location>
</feature>
<feature type="region of interest" description="Disordered" evidence="1">
    <location>
        <begin position="243"/>
        <end position="301"/>
    </location>
</feature>